<proteinExistence type="predicted"/>
<dbReference type="AlphaFoldDB" id="A0A0G4IKM3"/>
<keyword evidence="2" id="KW-1185">Reference proteome</keyword>
<dbReference type="Proteomes" id="UP000039324">
    <property type="component" value="Unassembled WGS sequence"/>
</dbReference>
<protein>
    <submittedName>
        <fullName evidence="1">Uncharacterized protein</fullName>
    </submittedName>
</protein>
<gene>
    <name evidence="1" type="ORF">PBRA_004363</name>
</gene>
<name>A0A0G4IKM3_PLABS</name>
<reference evidence="1 2" key="1">
    <citation type="submission" date="2015-02" db="EMBL/GenBank/DDBJ databases">
        <authorList>
            <person name="Chooi Y.-H."/>
        </authorList>
    </citation>
    <scope>NUCLEOTIDE SEQUENCE [LARGE SCALE GENOMIC DNA]</scope>
    <source>
        <strain evidence="1">E3</strain>
    </source>
</reference>
<sequence>MTMAQAKRFLHAAVFFASPVVVGAVIVSAAQWYAHRPAKLEAIERQRKRLEDAGALPVTPDFLAGAAEPSSVPEQALEYGVDIVS</sequence>
<dbReference type="EMBL" id="CDSF01000024">
    <property type="protein sequence ID" value="CEO95637.1"/>
    <property type="molecule type" value="Genomic_DNA"/>
</dbReference>
<accession>A0A0G4IKM3</accession>
<evidence type="ECO:0000313" key="1">
    <source>
        <dbReference type="EMBL" id="CEO95637.1"/>
    </source>
</evidence>
<evidence type="ECO:0000313" key="2">
    <source>
        <dbReference type="Proteomes" id="UP000039324"/>
    </source>
</evidence>
<organism evidence="1 2">
    <name type="scientific">Plasmodiophora brassicae</name>
    <name type="common">Clubroot disease agent</name>
    <dbReference type="NCBI Taxonomy" id="37360"/>
    <lineage>
        <taxon>Eukaryota</taxon>
        <taxon>Sar</taxon>
        <taxon>Rhizaria</taxon>
        <taxon>Endomyxa</taxon>
        <taxon>Phytomyxea</taxon>
        <taxon>Plasmodiophorida</taxon>
        <taxon>Plasmodiophoridae</taxon>
        <taxon>Plasmodiophora</taxon>
    </lineage>
</organism>